<keyword evidence="2" id="KW-0229">DNA integration</keyword>
<dbReference type="Gene3D" id="1.10.443.10">
    <property type="entry name" value="Intergrase catalytic core"/>
    <property type="match status" value="1"/>
</dbReference>
<dbReference type="PROSITE" id="PS51900">
    <property type="entry name" value="CB"/>
    <property type="match status" value="1"/>
</dbReference>
<feature type="domain" description="Tyr recombinase" evidence="7">
    <location>
        <begin position="180"/>
        <end position="367"/>
    </location>
</feature>
<gene>
    <name evidence="9" type="primary">xerC_2</name>
    <name evidence="9" type="ORF">HOV93_12490</name>
</gene>
<evidence type="ECO:0000259" key="8">
    <source>
        <dbReference type="PROSITE" id="PS51900"/>
    </source>
</evidence>
<dbReference type="InterPro" id="IPR002104">
    <property type="entry name" value="Integrase_catalytic"/>
</dbReference>
<dbReference type="PANTHER" id="PTHR30349">
    <property type="entry name" value="PHAGE INTEGRASE-RELATED"/>
    <property type="match status" value="1"/>
</dbReference>
<feature type="compositionally biased region" description="Basic and acidic residues" evidence="6">
    <location>
        <begin position="414"/>
        <end position="429"/>
    </location>
</feature>
<dbReference type="GO" id="GO:0003677">
    <property type="term" value="F:DNA binding"/>
    <property type="evidence" value="ECO:0007669"/>
    <property type="project" value="UniProtKB-UniRule"/>
</dbReference>
<evidence type="ECO:0000256" key="1">
    <source>
        <dbReference type="ARBA" id="ARBA00008857"/>
    </source>
</evidence>
<dbReference type="InterPro" id="IPR050090">
    <property type="entry name" value="Tyrosine_recombinase_XerCD"/>
</dbReference>
<dbReference type="GO" id="GO:0015074">
    <property type="term" value="P:DNA integration"/>
    <property type="evidence" value="ECO:0007669"/>
    <property type="project" value="UniProtKB-KW"/>
</dbReference>
<dbReference type="PANTHER" id="PTHR30349:SF41">
    <property type="entry name" value="INTEGRASE_RECOMBINASE PROTEIN MJ0367-RELATED"/>
    <property type="match status" value="1"/>
</dbReference>
<keyword evidence="10" id="KW-1185">Reference proteome</keyword>
<proteinExistence type="inferred from homology"/>
<evidence type="ECO:0000256" key="4">
    <source>
        <dbReference type="ARBA" id="ARBA00023172"/>
    </source>
</evidence>
<dbReference type="InterPro" id="IPR044068">
    <property type="entry name" value="CB"/>
</dbReference>
<dbReference type="SUPFAM" id="SSF56349">
    <property type="entry name" value="DNA breaking-rejoining enzymes"/>
    <property type="match status" value="1"/>
</dbReference>
<evidence type="ECO:0000259" key="7">
    <source>
        <dbReference type="PROSITE" id="PS51898"/>
    </source>
</evidence>
<dbReference type="GO" id="GO:0006310">
    <property type="term" value="P:DNA recombination"/>
    <property type="evidence" value="ECO:0007669"/>
    <property type="project" value="UniProtKB-KW"/>
</dbReference>
<dbReference type="Gene3D" id="1.10.150.130">
    <property type="match status" value="1"/>
</dbReference>
<evidence type="ECO:0000256" key="6">
    <source>
        <dbReference type="SAM" id="MobiDB-lite"/>
    </source>
</evidence>
<name>A0A7V8V359_9BACT</name>
<dbReference type="CDD" id="cd00397">
    <property type="entry name" value="DNA_BRE_C"/>
    <property type="match status" value="1"/>
</dbReference>
<dbReference type="Proteomes" id="UP000551616">
    <property type="component" value="Unassembled WGS sequence"/>
</dbReference>
<sequence length="445" mass="50976">MASIFKRTRDKKKKHAAWYVSYTDHRGKRRTKKGFTDKSLTEQLAAKLESDARMRKTGLIDPDQEAAAESRRSELETHLKAFEQVLERRKNTPKHVKLTMGRIRRVIDGCKFKTLGDLRTEKVETFLGKIQQDDDLGHRTYNHYVQAIEQFGIWLVDSRKLPSNPVVGLTRLNNEVDVRRNRRALTQDEFKRLVQSARESDTSIQCYDGETRAKIYILSYMTGLRRGELASLTPANFDLASQPATVTIPATISKHRKKDVLPLHPDLVTFLHVWLKDLQSCEVLFPHLAKRRTWLMVKKDLERVGIAYETPEGVADFHAAGRHTHITELLRNGSSLPEARMLARHADINMTMKYTHIGIQDQAKALKGLPSSWQRIGSDSDDFQEQPKSSDGNGRRTLGQKRSDVSPGDTSSSDNKKQKEASDDSDASRWRRRGFCWQNHACRKC</sequence>
<dbReference type="EMBL" id="JABRWO010000003">
    <property type="protein sequence ID" value="MBA2114093.1"/>
    <property type="molecule type" value="Genomic_DNA"/>
</dbReference>
<keyword evidence="3 5" id="KW-0238">DNA-binding</keyword>
<keyword evidence="4" id="KW-0233">DNA recombination</keyword>
<feature type="region of interest" description="Disordered" evidence="6">
    <location>
        <begin position="375"/>
        <end position="430"/>
    </location>
</feature>
<dbReference type="InterPro" id="IPR013762">
    <property type="entry name" value="Integrase-like_cat_sf"/>
</dbReference>
<accession>A0A7V8V359</accession>
<organism evidence="9 10">
    <name type="scientific">Bremerella alba</name>
    <dbReference type="NCBI Taxonomy" id="980252"/>
    <lineage>
        <taxon>Bacteria</taxon>
        <taxon>Pseudomonadati</taxon>
        <taxon>Planctomycetota</taxon>
        <taxon>Planctomycetia</taxon>
        <taxon>Pirellulales</taxon>
        <taxon>Pirellulaceae</taxon>
        <taxon>Bremerella</taxon>
    </lineage>
</organism>
<dbReference type="AlphaFoldDB" id="A0A7V8V359"/>
<evidence type="ECO:0000313" key="9">
    <source>
        <dbReference type="EMBL" id="MBA2114093.1"/>
    </source>
</evidence>
<comment type="similarity">
    <text evidence="1">Belongs to the 'phage' integrase family.</text>
</comment>
<evidence type="ECO:0000256" key="3">
    <source>
        <dbReference type="ARBA" id="ARBA00023125"/>
    </source>
</evidence>
<evidence type="ECO:0000256" key="2">
    <source>
        <dbReference type="ARBA" id="ARBA00022908"/>
    </source>
</evidence>
<dbReference type="PROSITE" id="PS51898">
    <property type="entry name" value="TYR_RECOMBINASE"/>
    <property type="match status" value="1"/>
</dbReference>
<dbReference type="RefSeq" id="WP_207395580.1">
    <property type="nucleotide sequence ID" value="NZ_JABRWO010000003.1"/>
</dbReference>
<dbReference type="InterPro" id="IPR011010">
    <property type="entry name" value="DNA_brk_join_enz"/>
</dbReference>
<dbReference type="InterPro" id="IPR010998">
    <property type="entry name" value="Integrase_recombinase_N"/>
</dbReference>
<protein>
    <submittedName>
        <fullName evidence="9">Tyrosine recombinase XerC</fullName>
    </submittedName>
</protein>
<reference evidence="9 10" key="1">
    <citation type="submission" date="2020-05" db="EMBL/GenBank/DDBJ databases">
        <title>Bremerella alba sp. nov., a novel planctomycete isolated from the surface of the macroalga Fucus spiralis.</title>
        <authorList>
            <person name="Godinho O."/>
            <person name="Botelho R."/>
            <person name="Albuquerque L."/>
            <person name="Wiegand S."/>
            <person name="Da Costa M.S."/>
            <person name="Lobo-Da-Cunha A."/>
            <person name="Jogler C."/>
            <person name="Lage O.M."/>
        </authorList>
    </citation>
    <scope>NUCLEOTIDE SEQUENCE [LARGE SCALE GENOMIC DNA]</scope>
    <source>
        <strain evidence="9 10">FF15</strain>
    </source>
</reference>
<dbReference type="Pfam" id="PF00589">
    <property type="entry name" value="Phage_integrase"/>
    <property type="match status" value="1"/>
</dbReference>
<feature type="domain" description="Core-binding (CB)" evidence="8">
    <location>
        <begin position="73"/>
        <end position="156"/>
    </location>
</feature>
<evidence type="ECO:0000313" key="10">
    <source>
        <dbReference type="Proteomes" id="UP000551616"/>
    </source>
</evidence>
<evidence type="ECO:0000256" key="5">
    <source>
        <dbReference type="PROSITE-ProRule" id="PRU01248"/>
    </source>
</evidence>
<comment type="caution">
    <text evidence="9">The sequence shown here is derived from an EMBL/GenBank/DDBJ whole genome shotgun (WGS) entry which is preliminary data.</text>
</comment>